<dbReference type="PROSITE" id="PS51332">
    <property type="entry name" value="B12_BINDING"/>
    <property type="match status" value="1"/>
</dbReference>
<dbReference type="PROSITE" id="PS50970">
    <property type="entry name" value="HCY"/>
    <property type="match status" value="1"/>
</dbReference>
<feature type="binding site" evidence="22 24">
    <location>
        <position position="316"/>
    </location>
    <ligand>
        <name>Zn(2+)</name>
        <dbReference type="ChEBI" id="CHEBI:29105"/>
    </ligand>
</feature>
<keyword evidence="13 21" id="KW-0479">Metal-binding</keyword>
<keyword evidence="14" id="KW-0677">Repeat</keyword>
<evidence type="ECO:0000256" key="19">
    <source>
        <dbReference type="ARBA" id="ARBA00031040"/>
    </source>
</evidence>
<dbReference type="Pfam" id="PF02310">
    <property type="entry name" value="B12-binding"/>
    <property type="match status" value="1"/>
</dbReference>
<dbReference type="InterPro" id="IPR004223">
    <property type="entry name" value="VitB12-dep_Met_synth_activ_dom"/>
</dbReference>
<dbReference type="GO" id="GO:0008705">
    <property type="term" value="F:methionine synthase activity"/>
    <property type="evidence" value="ECO:0007669"/>
    <property type="project" value="UniProtKB-UniRule"/>
</dbReference>
<dbReference type="FunFam" id="3.20.20.20:FF:000002">
    <property type="entry name" value="Methionine synthase"/>
    <property type="match status" value="1"/>
</dbReference>
<dbReference type="GO" id="GO:0031419">
    <property type="term" value="F:cobalamin binding"/>
    <property type="evidence" value="ECO:0007669"/>
    <property type="project" value="UniProtKB-UniRule"/>
</dbReference>
<keyword evidence="10 21" id="KW-0846">Cobalamin</keyword>
<dbReference type="InterPro" id="IPR036594">
    <property type="entry name" value="Meth_synthase_dom"/>
</dbReference>
<accession>A0A2P2E539</accession>
<dbReference type="SUPFAM" id="SSF47644">
    <property type="entry name" value="Methionine synthase domain"/>
    <property type="match status" value="1"/>
</dbReference>
<dbReference type="InterPro" id="IPR006158">
    <property type="entry name" value="Cobalamin-bd"/>
</dbReference>
<comment type="caution">
    <text evidence="30">The sequence shown here is derived from an EMBL/GenBank/DDBJ whole genome shotgun (WGS) entry which is preliminary data.</text>
</comment>
<dbReference type="InterPro" id="IPR003726">
    <property type="entry name" value="HCY_dom"/>
</dbReference>
<dbReference type="GO" id="GO:0008270">
    <property type="term" value="F:zinc ion binding"/>
    <property type="evidence" value="ECO:0007669"/>
    <property type="project" value="UniProtKB-UniRule"/>
</dbReference>
<evidence type="ECO:0000256" key="1">
    <source>
        <dbReference type="ARBA" id="ARBA00001700"/>
    </source>
</evidence>
<evidence type="ECO:0000313" key="31">
    <source>
        <dbReference type="Proteomes" id="UP000245133"/>
    </source>
</evidence>
<comment type="function">
    <text evidence="18 21">Catalyzes the transfer of a methyl group from methyl-cobalamin to homocysteine, yielding enzyme-bound cob(I)alamin and methionine. Subsequently, remethylates the cofactor using methyltetrahydrofolate.</text>
</comment>
<feature type="binding site" evidence="23">
    <location>
        <position position="813"/>
    </location>
    <ligand>
        <name>methylcob(III)alamin</name>
        <dbReference type="ChEBI" id="CHEBI:28115"/>
    </ligand>
</feature>
<dbReference type="InterPro" id="IPR037010">
    <property type="entry name" value="VitB12-dep_Met_synth_activ_sf"/>
</dbReference>
<dbReference type="EMBL" id="BFBB01000009">
    <property type="protein sequence ID" value="GBF51993.1"/>
    <property type="molecule type" value="Genomic_DNA"/>
</dbReference>
<dbReference type="InterPro" id="IPR011005">
    <property type="entry name" value="Dihydropteroate_synth-like_sf"/>
</dbReference>
<dbReference type="PROSITE" id="PS50974">
    <property type="entry name" value="ADOMET_ACTIVATION"/>
    <property type="match status" value="1"/>
</dbReference>
<feature type="binding site" evidence="22 24">
    <location>
        <position position="315"/>
    </location>
    <ligand>
        <name>Zn(2+)</name>
        <dbReference type="ChEBI" id="CHEBI:29105"/>
    </ligand>
</feature>
<dbReference type="InterPro" id="IPR011822">
    <property type="entry name" value="MetH"/>
</dbReference>
<dbReference type="Pfam" id="PF00809">
    <property type="entry name" value="Pterin_bind"/>
    <property type="match status" value="1"/>
</dbReference>
<dbReference type="PROSITE" id="PS50972">
    <property type="entry name" value="PTERIN_BINDING"/>
    <property type="match status" value="1"/>
</dbReference>
<keyword evidence="8 21" id="KW-0489">Methyltransferase</keyword>
<dbReference type="Proteomes" id="UP000245133">
    <property type="component" value="Unassembled WGS sequence"/>
</dbReference>
<feature type="binding site" evidence="23">
    <location>
        <position position="809"/>
    </location>
    <ligand>
        <name>methylcob(III)alamin</name>
        <dbReference type="ChEBI" id="CHEBI:28115"/>
    </ligand>
</feature>
<dbReference type="PANTHER" id="PTHR45833">
    <property type="entry name" value="METHIONINE SYNTHASE"/>
    <property type="match status" value="1"/>
</dbReference>
<dbReference type="GO" id="GO:0046653">
    <property type="term" value="P:tetrahydrofolate metabolic process"/>
    <property type="evidence" value="ECO:0007669"/>
    <property type="project" value="TreeGrafter"/>
</dbReference>
<evidence type="ECO:0000256" key="11">
    <source>
        <dbReference type="ARBA" id="ARBA00022679"/>
    </source>
</evidence>
<evidence type="ECO:0000256" key="20">
    <source>
        <dbReference type="NCBIfam" id="TIGR02082"/>
    </source>
</evidence>
<evidence type="ECO:0000259" key="27">
    <source>
        <dbReference type="PROSITE" id="PS50974"/>
    </source>
</evidence>
<dbReference type="InterPro" id="IPR036724">
    <property type="entry name" value="Cobalamin-bd_sf"/>
</dbReference>
<dbReference type="Gene3D" id="3.40.50.280">
    <property type="entry name" value="Cobalamin-binding domain"/>
    <property type="match status" value="1"/>
</dbReference>
<feature type="binding site" evidence="23">
    <location>
        <begin position="761"/>
        <end position="765"/>
    </location>
    <ligand>
        <name>methylcob(III)alamin</name>
        <dbReference type="ChEBI" id="CHEBI:28115"/>
    </ligand>
</feature>
<evidence type="ECO:0000256" key="16">
    <source>
        <dbReference type="ARBA" id="ARBA00023167"/>
    </source>
</evidence>
<feature type="binding site" evidence="23">
    <location>
        <position position="1140"/>
    </location>
    <ligand>
        <name>S-adenosyl-L-methionine</name>
        <dbReference type="ChEBI" id="CHEBI:59789"/>
    </ligand>
</feature>
<dbReference type="OrthoDB" id="9803687at2"/>
<comment type="catalytic activity">
    <reaction evidence="1 21">
        <text>(6S)-5-methyl-5,6,7,8-tetrahydrofolate + L-homocysteine = (6S)-5,6,7,8-tetrahydrofolate + L-methionine</text>
        <dbReference type="Rhea" id="RHEA:11172"/>
        <dbReference type="ChEBI" id="CHEBI:18608"/>
        <dbReference type="ChEBI" id="CHEBI:57453"/>
        <dbReference type="ChEBI" id="CHEBI:57844"/>
        <dbReference type="ChEBI" id="CHEBI:58199"/>
        <dbReference type="EC" id="2.1.1.13"/>
    </reaction>
</comment>
<dbReference type="PANTHER" id="PTHR45833:SF1">
    <property type="entry name" value="METHIONINE SYNTHASE"/>
    <property type="match status" value="1"/>
</dbReference>
<reference evidence="30 31" key="1">
    <citation type="submission" date="2018-02" db="EMBL/GenBank/DDBJ databases">
        <title>Novel Leptospira species isolated from soil and water in Japan.</title>
        <authorList>
            <person name="Nakao R."/>
            <person name="Masuzawa T."/>
        </authorList>
    </citation>
    <scope>NUCLEOTIDE SEQUENCE [LARGE SCALE GENOMIC DNA]</scope>
    <source>
        <strain evidence="30 31">YH101</strain>
    </source>
</reference>
<comment type="cofactor">
    <cofactor evidence="3 21 22">
        <name>methylcob(III)alamin</name>
        <dbReference type="ChEBI" id="CHEBI:28115"/>
    </cofactor>
</comment>
<evidence type="ECO:0000256" key="6">
    <source>
        <dbReference type="ARBA" id="ARBA00012032"/>
    </source>
</evidence>
<evidence type="ECO:0000256" key="8">
    <source>
        <dbReference type="ARBA" id="ARBA00022603"/>
    </source>
</evidence>
<dbReference type="SUPFAM" id="SSF51717">
    <property type="entry name" value="Dihydropteroate synthetase-like"/>
    <property type="match status" value="1"/>
</dbReference>
<dbReference type="CDD" id="cd00740">
    <property type="entry name" value="MeTr"/>
    <property type="match status" value="1"/>
</dbReference>
<dbReference type="GO" id="GO:0005829">
    <property type="term" value="C:cytosol"/>
    <property type="evidence" value="ECO:0007669"/>
    <property type="project" value="TreeGrafter"/>
</dbReference>
<evidence type="ECO:0000256" key="24">
    <source>
        <dbReference type="PROSITE-ProRule" id="PRU00333"/>
    </source>
</evidence>
<dbReference type="Gene3D" id="3.10.196.10">
    <property type="entry name" value="Vitamin B12-dependent methionine synthase, activation domain"/>
    <property type="match status" value="1"/>
</dbReference>
<evidence type="ECO:0000259" key="28">
    <source>
        <dbReference type="PROSITE" id="PS51332"/>
    </source>
</evidence>
<comment type="pathway">
    <text evidence="4 21">Amino-acid biosynthesis; L-methionine biosynthesis via de novo pathway; L-methionine from L-homocysteine (MetH route): step 1/1.</text>
</comment>
<gene>
    <name evidence="30" type="primary">metH</name>
    <name evidence="30" type="ORF">LPTSP4_35310</name>
</gene>
<keyword evidence="31" id="KW-1185">Reference proteome</keyword>
<feature type="domain" description="AdoMet activation" evidence="27">
    <location>
        <begin position="902"/>
        <end position="1233"/>
    </location>
</feature>
<evidence type="ECO:0000313" key="30">
    <source>
        <dbReference type="EMBL" id="GBF51993.1"/>
    </source>
</evidence>
<feature type="binding site" evidence="23">
    <location>
        <position position="952"/>
    </location>
    <ligand>
        <name>S-adenosyl-L-methionine</name>
        <dbReference type="ChEBI" id="CHEBI:59789"/>
    </ligand>
</feature>
<dbReference type="UniPathway" id="UPA00051">
    <property type="reaction ID" value="UER00081"/>
</dbReference>
<dbReference type="InterPro" id="IPR050554">
    <property type="entry name" value="Met_Synthase/Corrinoid"/>
</dbReference>
<evidence type="ECO:0000256" key="15">
    <source>
        <dbReference type="ARBA" id="ARBA00022833"/>
    </source>
</evidence>
<dbReference type="RefSeq" id="WP_108978373.1">
    <property type="nucleotide sequence ID" value="NZ_BFBB01000009.1"/>
</dbReference>
<name>A0A2P2E539_9LEPT</name>
<keyword evidence="17 21" id="KW-0170">Cobalt</keyword>
<dbReference type="FunFam" id="1.10.1240.10:FF:000001">
    <property type="entry name" value="Methionine synthase"/>
    <property type="match status" value="1"/>
</dbReference>
<evidence type="ECO:0000256" key="7">
    <source>
        <dbReference type="ARBA" id="ARBA00013998"/>
    </source>
</evidence>
<proteinExistence type="inferred from homology"/>
<dbReference type="SUPFAM" id="SSF82282">
    <property type="entry name" value="Homocysteine S-methyltransferase"/>
    <property type="match status" value="1"/>
</dbReference>
<evidence type="ECO:0000256" key="23">
    <source>
        <dbReference type="PIRSR" id="PIRSR000381-2"/>
    </source>
</evidence>
<feature type="domain" description="Hcy-binding" evidence="25">
    <location>
        <begin position="10"/>
        <end position="330"/>
    </location>
</feature>
<dbReference type="NCBIfam" id="TIGR02082">
    <property type="entry name" value="metH"/>
    <property type="match status" value="1"/>
</dbReference>
<dbReference type="Gene3D" id="3.20.20.20">
    <property type="entry name" value="Dihydropteroate synthase-like"/>
    <property type="match status" value="1"/>
</dbReference>
<keyword evidence="11 21" id="KW-0808">Transferase</keyword>
<evidence type="ECO:0000256" key="3">
    <source>
        <dbReference type="ARBA" id="ARBA00001956"/>
    </source>
</evidence>
<evidence type="ECO:0000256" key="9">
    <source>
        <dbReference type="ARBA" id="ARBA00022605"/>
    </source>
</evidence>
<evidence type="ECO:0000256" key="2">
    <source>
        <dbReference type="ARBA" id="ARBA00001947"/>
    </source>
</evidence>
<dbReference type="CDD" id="cd02069">
    <property type="entry name" value="methionine_synthase_B12_BD"/>
    <property type="match status" value="1"/>
</dbReference>
<feature type="binding site" evidence="22 24">
    <location>
        <position position="252"/>
    </location>
    <ligand>
        <name>Zn(2+)</name>
        <dbReference type="ChEBI" id="CHEBI:29105"/>
    </ligand>
</feature>
<dbReference type="InterPro" id="IPR000489">
    <property type="entry name" value="Pterin-binding_dom"/>
</dbReference>
<evidence type="ECO:0000256" key="17">
    <source>
        <dbReference type="ARBA" id="ARBA00023285"/>
    </source>
</evidence>
<feature type="binding site" description="axial binding residue" evidence="22">
    <location>
        <position position="764"/>
    </location>
    <ligand>
        <name>methylcob(III)alamin</name>
        <dbReference type="ChEBI" id="CHEBI:28115"/>
    </ligand>
    <ligandPart>
        <name>Co</name>
        <dbReference type="ChEBI" id="CHEBI:27638"/>
    </ligandPart>
</feature>
<keyword evidence="12 21" id="KW-0949">S-adenosyl-L-methionine</keyword>
<dbReference type="Gene3D" id="1.10.288.10">
    <property type="entry name" value="Cobalamin-dependent Methionine Synthase, domain 2"/>
    <property type="match status" value="1"/>
</dbReference>
<evidence type="ECO:0000256" key="13">
    <source>
        <dbReference type="ARBA" id="ARBA00022723"/>
    </source>
</evidence>
<dbReference type="InterPro" id="IPR003759">
    <property type="entry name" value="Cbl-bd_cap"/>
</dbReference>
<comment type="similarity">
    <text evidence="5">Belongs to the vitamin-B12 dependent methionine synthase family.</text>
</comment>
<dbReference type="SUPFAM" id="SSF56507">
    <property type="entry name" value="Methionine synthase activation domain-like"/>
    <property type="match status" value="1"/>
</dbReference>
<dbReference type="Pfam" id="PF02965">
    <property type="entry name" value="Met_synt_B12"/>
    <property type="match status" value="1"/>
</dbReference>
<dbReference type="InterPro" id="IPR033706">
    <property type="entry name" value="Met_synthase_B12-bd"/>
</dbReference>
<dbReference type="NCBIfam" id="NF007024">
    <property type="entry name" value="PRK09490.1"/>
    <property type="match status" value="1"/>
</dbReference>
<evidence type="ECO:0000256" key="12">
    <source>
        <dbReference type="ARBA" id="ARBA00022691"/>
    </source>
</evidence>
<organism evidence="30 31">
    <name type="scientific">Leptospira ryugenii</name>
    <dbReference type="NCBI Taxonomy" id="1917863"/>
    <lineage>
        <taxon>Bacteria</taxon>
        <taxon>Pseudomonadati</taxon>
        <taxon>Spirochaetota</taxon>
        <taxon>Spirochaetia</taxon>
        <taxon>Leptospirales</taxon>
        <taxon>Leptospiraceae</taxon>
        <taxon>Leptospira</taxon>
    </lineage>
</organism>
<dbReference type="FunFam" id="3.20.20.330:FF:000001">
    <property type="entry name" value="Methionine synthase"/>
    <property type="match status" value="1"/>
</dbReference>
<dbReference type="Gene3D" id="1.10.1240.10">
    <property type="entry name" value="Methionine synthase domain"/>
    <property type="match status" value="1"/>
</dbReference>
<evidence type="ECO:0000259" key="26">
    <source>
        <dbReference type="PROSITE" id="PS50972"/>
    </source>
</evidence>
<feature type="binding site" evidence="23">
    <location>
        <position position="696"/>
    </location>
    <ligand>
        <name>methylcob(III)alamin</name>
        <dbReference type="ChEBI" id="CHEBI:28115"/>
    </ligand>
</feature>
<comment type="domain">
    <text evidence="21">Modular enzyme with four functionally distinct domains. The isolated Hcy-binding domain catalyzes methyl transfer from free methylcobalamin to homocysteine. The Hcy-binding domain in association with the pterin-binding domain catalyzes the methylation of cob(I)alamin by methyltetrahydrofolate and the methylation of homocysteine. The B12-binding domain binds the cofactor. The AdoMet activation domain binds S-adenosyl-L-methionine. Under aerobic conditions cob(I)alamin can be converted to inactive cob(II)alamin. Reductive methylation by S-adenosyl-L-methionine and flavodoxin regenerates methylcobalamin.</text>
</comment>
<dbReference type="GO" id="GO:0032259">
    <property type="term" value="P:methylation"/>
    <property type="evidence" value="ECO:0007669"/>
    <property type="project" value="UniProtKB-KW"/>
</dbReference>
<evidence type="ECO:0000256" key="5">
    <source>
        <dbReference type="ARBA" id="ARBA00010398"/>
    </source>
</evidence>
<feature type="domain" description="B12-binding N-terminal" evidence="29">
    <location>
        <begin position="652"/>
        <end position="746"/>
    </location>
</feature>
<dbReference type="PIRSF" id="PIRSF000381">
    <property type="entry name" value="MetH"/>
    <property type="match status" value="1"/>
</dbReference>
<evidence type="ECO:0000256" key="10">
    <source>
        <dbReference type="ARBA" id="ARBA00022628"/>
    </source>
</evidence>
<feature type="binding site" evidence="23">
    <location>
        <position position="865"/>
    </location>
    <ligand>
        <name>methylcob(III)alamin</name>
        <dbReference type="ChEBI" id="CHEBI:28115"/>
    </ligand>
</feature>
<sequence>MKFEYTNPSAKKLLKLIEERILILDGAMGTMIQRHSLDEDDFRGEKFKDWSLSLKGNNDMLAITQPDIIESVHLQYLEAGADIIETNTFSSNSISQADYKMESYVRELNLAAVRCAKNAVQKYKEKTGKTDCFIAGSIGPTVKTASLSPDVNNPAFRAVTFDELVACFYEQVSALIDGGVDILLPETNIDTLNLKACIYAIDQVFEERNIRIPVILSVTITDSSGRTLSGQTGEAFYISIKHAKPLAVGINCALGAGEMRPYIAEIARVSDCYVSCYPNAGLPNAFGGYDQTPLEFANWIEDFAKSGFLNIVGGCCGTTPDHIQRASEAVRSLSPRKLTEKPRFSSYAGLEPLHLTPTQGFINVGERTNVTGSPKFKKLILDGNFEEAVQVALQQVQAGANIIDINFDEALLDGEGSMTKFLNLIAGEPEIARVPFMIDSSKWSVLEAGLKCIQGKPIVNSISLKEGEEVFLKHARTIQRFGGAVIVMAFDEAGQAATKEDKVRICKRAYDLLIAKLDFDPHDIIFDPNILTVATGIEEHNNYAVDFIEATAEIKKICPGAKVSGGLSNISFSFRGNNPVREAMHSAFLYHAIKAGMDMAIVNAGMLEVYEQIPKDLLELIEDVLLNRRPDATERLIDAAASFHGEAKVQKKDDLWRSLPVEERLSHALVKGIDEFVNVDTEEARTKYAKPLEVIEGPLMNGMKVVGELFGAGKMFLPQVVKSARVMKKAVAYLLPFMEEEKKASKVQSSQDKFLIATVKGDVHDIGKNIVGVVLACNNYEVIDLGVMVPAEKILETAKRENVKAIGLSGLITPSLDEMVHVAKEMERQGFQIPLLIGGATTSPAHTAVKISEQYSQPVIHVLDASRVVNVMNSVLNPQESTSYIEEIKKDQARIREEFYARERERNLLNIEDAIDNRAKIDWEEYTPPKPSFTGIKDITDVSIKDLIPFIDWSPFFLAWELKGRYPNIFKDPVYGVEAKKLFEDGTRLLDMLANRPDLQPRAVVGMFPAHSIGEDIEVFADEAKQNRLAQFTMLRQQITRLPGQPNVSLADYIAPKEYRKTDYMGFFAVTAGHGIEALAKEYEANNDDYSGIMVKALADRLAEAFAEYMHKWIRDEWGFGKDENLTPEDLIREKYRGIRPAPGYPACPDHTEKRILWKLLEVEKRTGIQLTENCAMWPASSVSGYYFSHPEAKYFAIGKINEDQVISYSSRKQMAKEEVEKWLSPYLNYDPNRRPAVV</sequence>
<comment type="cofactor">
    <cofactor evidence="2 21 24">
        <name>Zn(2+)</name>
        <dbReference type="ChEBI" id="CHEBI:29105"/>
    </cofactor>
</comment>
<dbReference type="SUPFAM" id="SSF52242">
    <property type="entry name" value="Cobalamin (vitamin B12)-binding domain"/>
    <property type="match status" value="1"/>
</dbReference>
<dbReference type="AlphaFoldDB" id="A0A2P2E539"/>
<dbReference type="InterPro" id="IPR036589">
    <property type="entry name" value="HCY_dom_sf"/>
</dbReference>
<dbReference type="EC" id="2.1.1.13" evidence="6 20"/>
<feature type="binding site" evidence="23">
    <location>
        <begin position="1195"/>
        <end position="1196"/>
    </location>
    <ligand>
        <name>S-adenosyl-L-methionine</name>
        <dbReference type="ChEBI" id="CHEBI:59789"/>
    </ligand>
</feature>
<keyword evidence="9 21" id="KW-0028">Amino-acid biosynthesis</keyword>
<feature type="domain" description="B12-binding" evidence="28">
    <location>
        <begin position="751"/>
        <end position="886"/>
    </location>
</feature>
<feature type="domain" description="Pterin-binding" evidence="26">
    <location>
        <begin position="361"/>
        <end position="622"/>
    </location>
</feature>
<dbReference type="SMART" id="SM01018">
    <property type="entry name" value="B12-binding_2"/>
    <property type="match status" value="1"/>
</dbReference>
<evidence type="ECO:0000256" key="21">
    <source>
        <dbReference type="PIRNR" id="PIRNR000381"/>
    </source>
</evidence>
<protein>
    <recommendedName>
        <fullName evidence="7 20">Methionine synthase</fullName>
        <ecNumber evidence="6 20">2.1.1.13</ecNumber>
    </recommendedName>
    <alternativeName>
        <fullName evidence="19 21">5-methyltetrahydrofolate--homocysteine methyltransferase</fullName>
    </alternativeName>
</protein>
<evidence type="ECO:0000259" key="29">
    <source>
        <dbReference type="PROSITE" id="PS51337"/>
    </source>
</evidence>
<dbReference type="Pfam" id="PF02574">
    <property type="entry name" value="S-methyl_trans"/>
    <property type="match status" value="1"/>
</dbReference>
<evidence type="ECO:0000259" key="25">
    <source>
        <dbReference type="PROSITE" id="PS50970"/>
    </source>
</evidence>
<dbReference type="PROSITE" id="PS51337">
    <property type="entry name" value="B12_BINDING_NTER"/>
    <property type="match status" value="1"/>
</dbReference>
<dbReference type="Pfam" id="PF02607">
    <property type="entry name" value="B12-binding_2"/>
    <property type="match status" value="1"/>
</dbReference>
<evidence type="ECO:0000256" key="22">
    <source>
        <dbReference type="PIRSR" id="PIRSR000381-1"/>
    </source>
</evidence>
<evidence type="ECO:0000256" key="4">
    <source>
        <dbReference type="ARBA" id="ARBA00005178"/>
    </source>
</evidence>
<dbReference type="FunFam" id="3.40.50.280:FF:000001">
    <property type="entry name" value="Methionine synthase"/>
    <property type="match status" value="1"/>
</dbReference>
<dbReference type="GO" id="GO:0050667">
    <property type="term" value="P:homocysteine metabolic process"/>
    <property type="evidence" value="ECO:0007669"/>
    <property type="project" value="TreeGrafter"/>
</dbReference>
<evidence type="ECO:0000256" key="14">
    <source>
        <dbReference type="ARBA" id="ARBA00022737"/>
    </source>
</evidence>
<keyword evidence="15 21" id="KW-0862">Zinc</keyword>
<dbReference type="Gene3D" id="3.20.20.330">
    <property type="entry name" value="Homocysteine-binding-like domain"/>
    <property type="match status" value="1"/>
</dbReference>
<keyword evidence="16 21" id="KW-0486">Methionine biosynthesis</keyword>
<evidence type="ECO:0000256" key="18">
    <source>
        <dbReference type="ARBA" id="ARBA00025552"/>
    </source>
</evidence>